<keyword evidence="1" id="KW-1133">Transmembrane helix</keyword>
<sequence length="141" mass="16355">MVIGEWVTLLQEYLQQFPFYIQIVGWLIVLFVLIFAVFLLFSLLLGPFMWLFNRLTDKNRSNVLGHEDFLIGELTEKIVGNTLGEVMEIGSKTARSVYPAKFYKEEDIREKRELPVGTKVIIVDFDKKGIALVVENHNFIE</sequence>
<dbReference type="Gene3D" id="2.40.50.140">
    <property type="entry name" value="Nucleic acid-binding proteins"/>
    <property type="match status" value="1"/>
</dbReference>
<evidence type="ECO:0000256" key="1">
    <source>
        <dbReference type="SAM" id="Phobius"/>
    </source>
</evidence>
<comment type="caution">
    <text evidence="2">The sequence shown here is derived from an EMBL/GenBank/DDBJ whole genome shotgun (WGS) entry which is preliminary data.</text>
</comment>
<feature type="transmembrane region" description="Helical" evidence="1">
    <location>
        <begin position="19"/>
        <end position="52"/>
    </location>
</feature>
<dbReference type="RefSeq" id="WP_060814676.1">
    <property type="nucleotide sequence ID" value="NZ_JAJGOJ010000004.1"/>
</dbReference>
<keyword evidence="1" id="KW-0472">Membrane</keyword>
<dbReference type="InterPro" id="IPR012340">
    <property type="entry name" value="NA-bd_OB-fold"/>
</dbReference>
<dbReference type="EMBL" id="JARPZN010000002">
    <property type="protein sequence ID" value="MDT2689437.1"/>
    <property type="molecule type" value="Genomic_DNA"/>
</dbReference>
<proteinExistence type="predicted"/>
<organism evidence="2 3">
    <name type="scientific">Enterococcus gallinarum</name>
    <dbReference type="NCBI Taxonomy" id="1353"/>
    <lineage>
        <taxon>Bacteria</taxon>
        <taxon>Bacillati</taxon>
        <taxon>Bacillota</taxon>
        <taxon>Bacilli</taxon>
        <taxon>Lactobacillales</taxon>
        <taxon>Enterococcaceae</taxon>
        <taxon>Enterococcus</taxon>
    </lineage>
</organism>
<evidence type="ECO:0000313" key="2">
    <source>
        <dbReference type="EMBL" id="MDT2689437.1"/>
    </source>
</evidence>
<reference evidence="2" key="1">
    <citation type="submission" date="2023-03" db="EMBL/GenBank/DDBJ databases">
        <authorList>
            <person name="Shen W."/>
            <person name="Cai J."/>
        </authorList>
    </citation>
    <scope>NUCLEOTIDE SEQUENCE</scope>
    <source>
        <strain evidence="2">K69-2</strain>
    </source>
</reference>
<name>A0AAE4KWT3_ENTGA</name>
<protein>
    <submittedName>
        <fullName evidence="2">Uncharacterized protein</fullName>
    </submittedName>
</protein>
<dbReference type="AlphaFoldDB" id="A0AAE4KWT3"/>
<accession>A0AAE4KWT3</accession>
<evidence type="ECO:0000313" key="3">
    <source>
        <dbReference type="Proteomes" id="UP001183682"/>
    </source>
</evidence>
<keyword evidence="1" id="KW-0812">Transmembrane</keyword>
<dbReference type="Proteomes" id="UP001183682">
    <property type="component" value="Unassembled WGS sequence"/>
</dbReference>
<gene>
    <name evidence="2" type="ORF">P7E30_04320</name>
</gene>